<dbReference type="Proteomes" id="UP001179647">
    <property type="component" value="Chromosome"/>
</dbReference>
<dbReference type="RefSeq" id="WP_275469451.1">
    <property type="nucleotide sequence ID" value="NZ_CP110232.1"/>
</dbReference>
<sequence>MEALLLKKNELNEILLLRLLKNEDKNTHYSTKEILARLDISHPTLLRLIKAIHTRLHKEDFILIDNNYISLDPKLTNKEVNEALYFIYQKTVSESYKANLLFLLVKNNNLSIDFLCQKLDMSQPYVKQLIGDINRFIKSSNVTIRLKNNVYHFTGESWNIFILTYNLDSYLSTIFEPISCQNPDSNVLTQITRYLNYNQINSLDYMKKHRLSIAYKQLLKLKDKFDTITISHPNVDQALSLMVEKNDLFSTDLDTLSQNKNIRKLLNFFAQLQFTNNISQIELANYMLDESLKTNKLYTDSRIIEQFIVSCLPKDINLTVNDSLYLHYTIFILRISQELFPTDYVSLIYNQDYSIGFDLEDKDQTSSKVILKRLYASALIEKHPNVFKLLEDHCDLYVGILNNLIKTYTKRTLTIAIDLTMNPTTEFSIRKVLSEFFSQTKIQIVPNSLDVDLVISDNPLNYHPDQEFFYVYNSHEMIWLEQLVTFISSTYIKKISSI</sequence>
<proteinExistence type="predicted"/>
<name>A0AAF0I884_9ENTE</name>
<evidence type="ECO:0000313" key="2">
    <source>
        <dbReference type="EMBL" id="WEG73651.1"/>
    </source>
</evidence>
<keyword evidence="3" id="KW-1185">Reference proteome</keyword>
<gene>
    <name evidence="2" type="ORF">OL234_01720</name>
</gene>
<evidence type="ECO:0000313" key="3">
    <source>
        <dbReference type="Proteomes" id="UP001179647"/>
    </source>
</evidence>
<protein>
    <submittedName>
        <fullName evidence="2">Helix-turn-helix domain-containing protein</fullName>
    </submittedName>
</protein>
<dbReference type="InterPro" id="IPR007737">
    <property type="entry name" value="Mga_HTH"/>
</dbReference>
<dbReference type="AlphaFoldDB" id="A0AAF0I884"/>
<dbReference type="Pfam" id="PF05043">
    <property type="entry name" value="Mga"/>
    <property type="match status" value="1"/>
</dbReference>
<organism evidence="2 3">
    <name type="scientific">Vagococcus intermedius</name>
    <dbReference type="NCBI Taxonomy" id="2991418"/>
    <lineage>
        <taxon>Bacteria</taxon>
        <taxon>Bacillati</taxon>
        <taxon>Bacillota</taxon>
        <taxon>Bacilli</taxon>
        <taxon>Lactobacillales</taxon>
        <taxon>Enterococcaceae</taxon>
        <taxon>Vagococcus</taxon>
    </lineage>
</organism>
<feature type="domain" description="Mga helix-turn-helix" evidence="1">
    <location>
        <begin position="83"/>
        <end position="163"/>
    </location>
</feature>
<dbReference type="EMBL" id="CP110232">
    <property type="protein sequence ID" value="WEG73651.1"/>
    <property type="molecule type" value="Genomic_DNA"/>
</dbReference>
<accession>A0AAF0I884</accession>
<evidence type="ECO:0000259" key="1">
    <source>
        <dbReference type="Pfam" id="PF05043"/>
    </source>
</evidence>
<reference evidence="2" key="1">
    <citation type="submission" date="2022-10" db="EMBL/GenBank/DDBJ databases">
        <title>Vagococcus sp. isolated from poultry meat.</title>
        <authorList>
            <person name="Johansson P."/>
            <person name="Bjorkroth J."/>
        </authorList>
    </citation>
    <scope>NUCLEOTIDE SEQUENCE</scope>
    <source>
        <strain evidence="2">STAA11</strain>
    </source>
</reference>
<dbReference type="KEGG" id="vie:OL234_01720"/>